<dbReference type="AlphaFoldDB" id="A0A1G5Q7P7"/>
<reference evidence="2 3" key="1">
    <citation type="submission" date="2016-10" db="EMBL/GenBank/DDBJ databases">
        <authorList>
            <person name="de Groot N.N."/>
        </authorList>
    </citation>
    <scope>NUCLEOTIDE SEQUENCE [LARGE SCALE GENOMIC DNA]</scope>
    <source>
        <strain evidence="2 3">HLD2</strain>
    </source>
</reference>
<dbReference type="STRING" id="415747.SAMN03097708_01527"/>
<gene>
    <name evidence="2" type="ORF">SAMN03097708_01527</name>
</gene>
<feature type="transmembrane region" description="Helical" evidence="1">
    <location>
        <begin position="20"/>
        <end position="46"/>
    </location>
</feature>
<name>A0A1G5Q7P7_9GAMM</name>
<proteinExistence type="predicted"/>
<feature type="transmembrane region" description="Helical" evidence="1">
    <location>
        <begin position="162"/>
        <end position="184"/>
    </location>
</feature>
<keyword evidence="3" id="KW-1185">Reference proteome</keyword>
<sequence length="203" mass="21142">MDVESLVRTAPPRRLQVSYLRWGAVFAGTIVGLSVFLLLALLGVAAGLTVVGAEQPDLGAVPPMTGAWTVISMLIAVWLGGNVAGRLSGLARRSDGVLHGFVVWATVTLLLAWLMSTAMGAVFGGAFAVFGQELAELGQTGPAGQVDGAGISERLDALSTTFWWLFAGLLLSLGLGLWGGAVGVRVTADRSTGEHEDQRKLRA</sequence>
<dbReference type="EMBL" id="FMWD01000004">
    <property type="protein sequence ID" value="SCZ57863.1"/>
    <property type="molecule type" value="Genomic_DNA"/>
</dbReference>
<accession>A0A1G5Q7P7</accession>
<evidence type="ECO:0000256" key="1">
    <source>
        <dbReference type="SAM" id="Phobius"/>
    </source>
</evidence>
<protein>
    <submittedName>
        <fullName evidence="2">Uncharacterized protein</fullName>
    </submittedName>
</protein>
<evidence type="ECO:0000313" key="2">
    <source>
        <dbReference type="EMBL" id="SCZ57863.1"/>
    </source>
</evidence>
<feature type="transmembrane region" description="Helical" evidence="1">
    <location>
        <begin position="97"/>
        <end position="130"/>
    </location>
</feature>
<keyword evidence="1" id="KW-1133">Transmembrane helix</keyword>
<dbReference type="Proteomes" id="UP000199648">
    <property type="component" value="Unassembled WGS sequence"/>
</dbReference>
<keyword evidence="1" id="KW-0472">Membrane</keyword>
<evidence type="ECO:0000313" key="3">
    <source>
        <dbReference type="Proteomes" id="UP000199648"/>
    </source>
</evidence>
<organism evidence="2 3">
    <name type="scientific">Thiohalomonas denitrificans</name>
    <dbReference type="NCBI Taxonomy" id="415747"/>
    <lineage>
        <taxon>Bacteria</taxon>
        <taxon>Pseudomonadati</taxon>
        <taxon>Pseudomonadota</taxon>
        <taxon>Gammaproteobacteria</taxon>
        <taxon>Thiohalomonadales</taxon>
        <taxon>Thiohalomonadaceae</taxon>
        <taxon>Thiohalomonas</taxon>
    </lineage>
</organism>
<keyword evidence="1" id="KW-0812">Transmembrane</keyword>
<feature type="transmembrane region" description="Helical" evidence="1">
    <location>
        <begin position="66"/>
        <end position="85"/>
    </location>
</feature>